<feature type="domain" description="HTH-type transcriptional regulator AraC-type N-terminal" evidence="4">
    <location>
        <begin position="23"/>
        <end position="178"/>
    </location>
</feature>
<evidence type="ECO:0000313" key="5">
    <source>
        <dbReference type="EMBL" id="EEF27469.1"/>
    </source>
</evidence>
<comment type="similarity">
    <text evidence="1">Belongs to the short-chain dehydrogenases/reductases (SDR) family.</text>
</comment>
<sequence>MGAVMADRCKIPHAFWRAIAHAGLPPAAVLRQARLPATLHLNPQALVSTEQYFALWKAIGQLAPEPGLGIALVTRSEAATHPPFLLAAFHARDYRDGLERVARFKRLCTPEQLHIAEEGAECTLTSEWPCATEPEPAVATDVTFATLLELGRRGTGQHLTPRRVEFVRTGPREEVYRDRSRPAVSRPQPRTARHADSRTYGSAGGNRSAQLDPRAGHEFVLSRVPRLGRRHPEPLAGTEFAGRCRRTDLTRTPGRRLTQTSHRSFDSLPATQRPAVEAVLQRKSRPFDWRRAQRAWRALPVPTIGRDGTNMPATAIHFERHPMKEKVWFITGASRGFGRIWTEAALARGDKVAATARQLASLDGLVERYGDAVLPLALDVTDSAQAEHVIAQAHAHFGKLDVVVNNAGYALVSAIEEGSEADVRAEFETNFFGAWRVIRAALPFLREQRHGHIVGVSSVAGIVAGPIVGFYHASKWAFEAMHESLAQEVKDFGINVTLLEPGAYATDFSSQTSLRLAAANDAYAALRARVFSSSGQIDFGDPRSTAQAVLEIVDAANPPLRLFLGTEGLPVARSAYAERLATWQAWEPFSSAAQGNSRRQDILL</sequence>
<dbReference type="EMBL" id="EQ975386">
    <property type="protein sequence ID" value="EEF27469.1"/>
    <property type="molecule type" value="Genomic_DNA"/>
</dbReference>
<evidence type="ECO:0000313" key="6">
    <source>
        <dbReference type="Proteomes" id="UP000008311"/>
    </source>
</evidence>
<dbReference type="InterPro" id="IPR036291">
    <property type="entry name" value="NAD(P)-bd_dom_sf"/>
</dbReference>
<dbReference type="AlphaFoldDB" id="B9T9J9"/>
<dbReference type="GO" id="GO:0004316">
    <property type="term" value="F:3-oxoacyl-[acyl-carrier-protein] reductase (NADPH) activity"/>
    <property type="evidence" value="ECO:0007669"/>
    <property type="project" value="UniProtKB-EC"/>
</dbReference>
<organism evidence="5 6">
    <name type="scientific">Ricinus communis</name>
    <name type="common">Castor bean</name>
    <dbReference type="NCBI Taxonomy" id="3988"/>
    <lineage>
        <taxon>Eukaryota</taxon>
        <taxon>Viridiplantae</taxon>
        <taxon>Streptophyta</taxon>
        <taxon>Embryophyta</taxon>
        <taxon>Tracheophyta</taxon>
        <taxon>Spermatophyta</taxon>
        <taxon>Magnoliopsida</taxon>
        <taxon>eudicotyledons</taxon>
        <taxon>Gunneridae</taxon>
        <taxon>Pentapetalae</taxon>
        <taxon>rosids</taxon>
        <taxon>fabids</taxon>
        <taxon>Malpighiales</taxon>
        <taxon>Euphorbiaceae</taxon>
        <taxon>Acalyphoideae</taxon>
        <taxon>Acalypheae</taxon>
        <taxon>Ricinus</taxon>
    </lineage>
</organism>
<dbReference type="CDD" id="cd05374">
    <property type="entry name" value="17beta-HSD-like_SDR_c"/>
    <property type="match status" value="1"/>
</dbReference>
<evidence type="ECO:0000259" key="4">
    <source>
        <dbReference type="Pfam" id="PF12625"/>
    </source>
</evidence>
<dbReference type="Proteomes" id="UP000008311">
    <property type="component" value="Unassembled WGS sequence"/>
</dbReference>
<evidence type="ECO:0000256" key="3">
    <source>
        <dbReference type="SAM" id="MobiDB-lite"/>
    </source>
</evidence>
<dbReference type="InterPro" id="IPR002347">
    <property type="entry name" value="SDR_fam"/>
</dbReference>
<dbReference type="Gene3D" id="3.40.50.720">
    <property type="entry name" value="NAD(P)-binding Rossmann-like Domain"/>
    <property type="match status" value="1"/>
</dbReference>
<dbReference type="SUPFAM" id="SSF51735">
    <property type="entry name" value="NAD(P)-binding Rossmann-fold domains"/>
    <property type="match status" value="1"/>
</dbReference>
<reference evidence="6" key="1">
    <citation type="journal article" date="2010" name="Nat. Biotechnol.">
        <title>Draft genome sequence of the oilseed species Ricinus communis.</title>
        <authorList>
            <person name="Chan A.P."/>
            <person name="Crabtree J."/>
            <person name="Zhao Q."/>
            <person name="Lorenzi H."/>
            <person name="Orvis J."/>
            <person name="Puiu D."/>
            <person name="Melake-Berhan A."/>
            <person name="Jones K.M."/>
            <person name="Redman J."/>
            <person name="Chen G."/>
            <person name="Cahoon E.B."/>
            <person name="Gedil M."/>
            <person name="Stanke M."/>
            <person name="Haas B.J."/>
            <person name="Wortman J.R."/>
            <person name="Fraser-Liggett C.M."/>
            <person name="Ravel J."/>
            <person name="Rabinowicz P.D."/>
        </authorList>
    </citation>
    <scope>NUCLEOTIDE SEQUENCE [LARGE SCALE GENOMIC DNA]</scope>
    <source>
        <strain evidence="6">cv. Hale</strain>
    </source>
</reference>
<gene>
    <name evidence="5" type="ORF">RCOM_0266760</name>
</gene>
<dbReference type="InterPro" id="IPR032687">
    <property type="entry name" value="AraC-type_N"/>
</dbReference>
<dbReference type="Pfam" id="PF12625">
    <property type="entry name" value="Arabinose_bd"/>
    <property type="match status" value="1"/>
</dbReference>
<proteinExistence type="inferred from homology"/>
<evidence type="ECO:0000256" key="2">
    <source>
        <dbReference type="ARBA" id="ARBA00023002"/>
    </source>
</evidence>
<name>B9T9J9_RICCO</name>
<keyword evidence="6" id="KW-1185">Reference proteome</keyword>
<dbReference type="EC" id="1.1.1.100" evidence="5"/>
<dbReference type="PANTHER" id="PTHR43976:SF16">
    <property type="entry name" value="SHORT-CHAIN DEHYDROGENASE_REDUCTASE FAMILY PROTEIN"/>
    <property type="match status" value="1"/>
</dbReference>
<keyword evidence="2 5" id="KW-0560">Oxidoreductase</keyword>
<feature type="compositionally biased region" description="Basic and acidic residues" evidence="3">
    <location>
        <begin position="170"/>
        <end position="181"/>
    </location>
</feature>
<dbReference type="eggNOG" id="KOG1205">
    <property type="taxonomic scope" value="Eukaryota"/>
</dbReference>
<dbReference type="Pfam" id="PF00106">
    <property type="entry name" value="adh_short"/>
    <property type="match status" value="1"/>
</dbReference>
<protein>
    <submittedName>
        <fullName evidence="5">3-oxoacyl-[acyl-carrier-protein] reductase, putative</fullName>
        <ecNumber evidence="5">1.1.1.100</ecNumber>
    </submittedName>
</protein>
<feature type="region of interest" description="Disordered" evidence="3">
    <location>
        <begin position="170"/>
        <end position="216"/>
    </location>
</feature>
<dbReference type="PANTHER" id="PTHR43976">
    <property type="entry name" value="SHORT CHAIN DEHYDROGENASE"/>
    <property type="match status" value="1"/>
</dbReference>
<dbReference type="NCBIfam" id="NF006114">
    <property type="entry name" value="PRK08263.1"/>
    <property type="match status" value="1"/>
</dbReference>
<dbReference type="PRINTS" id="PR00080">
    <property type="entry name" value="SDRFAMILY"/>
</dbReference>
<dbReference type="PRINTS" id="PR00081">
    <property type="entry name" value="GDHRDH"/>
</dbReference>
<evidence type="ECO:0000256" key="1">
    <source>
        <dbReference type="ARBA" id="ARBA00006484"/>
    </source>
</evidence>
<dbReference type="InParanoid" id="B9T9J9"/>
<dbReference type="InterPro" id="IPR051911">
    <property type="entry name" value="SDR_oxidoreductase"/>
</dbReference>
<dbReference type="STRING" id="3988.B9T9J9"/>
<accession>B9T9J9</accession>